<accession>A0A4Y2IR60</accession>
<reference evidence="3 4" key="1">
    <citation type="journal article" date="2019" name="Sci. Rep.">
        <title>Orb-weaving spider Araneus ventricosus genome elucidates the spidroin gene catalogue.</title>
        <authorList>
            <person name="Kono N."/>
            <person name="Nakamura H."/>
            <person name="Ohtoshi R."/>
            <person name="Moran D.A.P."/>
            <person name="Shinohara A."/>
            <person name="Yoshida Y."/>
            <person name="Fujiwara M."/>
            <person name="Mori M."/>
            <person name="Tomita M."/>
            <person name="Arakawa K."/>
        </authorList>
    </citation>
    <scope>NUCLEOTIDE SEQUENCE [LARGE SCALE GENOMIC DNA]</scope>
</reference>
<dbReference type="InterPro" id="IPR036397">
    <property type="entry name" value="RNaseH_sf"/>
</dbReference>
<dbReference type="Proteomes" id="UP000499080">
    <property type="component" value="Unassembled WGS sequence"/>
</dbReference>
<dbReference type="InterPro" id="IPR009057">
    <property type="entry name" value="Homeodomain-like_sf"/>
</dbReference>
<keyword evidence="4" id="KW-1185">Reference proteome</keyword>
<protein>
    <recommendedName>
        <fullName evidence="2">HTH psq-type domain-containing protein</fullName>
    </recommendedName>
</protein>
<dbReference type="Gene3D" id="1.10.10.60">
    <property type="entry name" value="Homeodomain-like"/>
    <property type="match status" value="1"/>
</dbReference>
<dbReference type="OrthoDB" id="10047893at2759"/>
<dbReference type="EMBL" id="BGPR01002863">
    <property type="protein sequence ID" value="GBM80154.1"/>
    <property type="molecule type" value="Genomic_DNA"/>
</dbReference>
<evidence type="ECO:0000259" key="2">
    <source>
        <dbReference type="Pfam" id="PF04218"/>
    </source>
</evidence>
<sequence>MMNELPSRSQDPIPLEFFLWLLLKELIYRNPGTFESDSVTLLHAAFTNVDTTVLDCVQLATVRRVHACLKMYSGHFEQLLIATVQTDSDRVKMASKRKRLNLKEKIDVLEVAEKEKLSVRSLAERSHVGITQISELLKDKEGIRKM</sequence>
<name>A0A4Y2IR60_ARAVE</name>
<dbReference type="InterPro" id="IPR007889">
    <property type="entry name" value="HTH_Psq"/>
</dbReference>
<organism evidence="3 4">
    <name type="scientific">Araneus ventricosus</name>
    <name type="common">Orbweaver spider</name>
    <name type="synonym">Epeira ventricosa</name>
    <dbReference type="NCBI Taxonomy" id="182803"/>
    <lineage>
        <taxon>Eukaryota</taxon>
        <taxon>Metazoa</taxon>
        <taxon>Ecdysozoa</taxon>
        <taxon>Arthropoda</taxon>
        <taxon>Chelicerata</taxon>
        <taxon>Arachnida</taxon>
        <taxon>Araneae</taxon>
        <taxon>Araneomorphae</taxon>
        <taxon>Entelegynae</taxon>
        <taxon>Araneoidea</taxon>
        <taxon>Araneidae</taxon>
        <taxon>Araneus</taxon>
    </lineage>
</organism>
<comment type="caution">
    <text evidence="3">The sequence shown here is derived from an EMBL/GenBank/DDBJ whole genome shotgun (WGS) entry which is preliminary data.</text>
</comment>
<comment type="subcellular location">
    <subcellularLocation>
        <location evidence="1">Nucleus</location>
    </subcellularLocation>
</comment>
<dbReference type="Gene3D" id="3.30.420.10">
    <property type="entry name" value="Ribonuclease H-like superfamily/Ribonuclease H"/>
    <property type="match status" value="1"/>
</dbReference>
<evidence type="ECO:0000256" key="1">
    <source>
        <dbReference type="ARBA" id="ARBA00004123"/>
    </source>
</evidence>
<dbReference type="GO" id="GO:0003677">
    <property type="term" value="F:DNA binding"/>
    <property type="evidence" value="ECO:0007669"/>
    <property type="project" value="InterPro"/>
</dbReference>
<dbReference type="SUPFAM" id="SSF46689">
    <property type="entry name" value="Homeodomain-like"/>
    <property type="match status" value="1"/>
</dbReference>
<proteinExistence type="predicted"/>
<evidence type="ECO:0000313" key="4">
    <source>
        <dbReference type="Proteomes" id="UP000499080"/>
    </source>
</evidence>
<gene>
    <name evidence="3" type="ORF">AVEN_191728_1</name>
</gene>
<dbReference type="GO" id="GO:0005634">
    <property type="term" value="C:nucleus"/>
    <property type="evidence" value="ECO:0007669"/>
    <property type="project" value="UniProtKB-SubCell"/>
</dbReference>
<feature type="domain" description="HTH psq-type" evidence="2">
    <location>
        <begin position="96"/>
        <end position="146"/>
    </location>
</feature>
<dbReference type="Pfam" id="PF04218">
    <property type="entry name" value="CENP-B_N"/>
    <property type="match status" value="1"/>
</dbReference>
<evidence type="ECO:0000313" key="3">
    <source>
        <dbReference type="EMBL" id="GBM80154.1"/>
    </source>
</evidence>
<dbReference type="AlphaFoldDB" id="A0A4Y2IR60"/>